<comment type="caution">
    <text evidence="1">The sequence shown here is derived from an EMBL/GenBank/DDBJ whole genome shotgun (WGS) entry which is preliminary data.</text>
</comment>
<gene>
    <name evidence="1" type="ORF">BL253_18000</name>
</gene>
<dbReference type="Gene3D" id="3.90.550.10">
    <property type="entry name" value="Spore Coat Polysaccharide Biosynthesis Protein SpsA, Chain A"/>
    <property type="match status" value="1"/>
</dbReference>
<proteinExistence type="predicted"/>
<dbReference type="AlphaFoldDB" id="A0A1V2I940"/>
<evidence type="ECO:0000313" key="2">
    <source>
        <dbReference type="Proteomes" id="UP000188929"/>
    </source>
</evidence>
<keyword evidence="2" id="KW-1185">Reference proteome</keyword>
<dbReference type="STRING" id="1834516.BL253_18000"/>
<accession>A0A1V2I940</accession>
<dbReference type="Proteomes" id="UP000188929">
    <property type="component" value="Unassembled WGS sequence"/>
</dbReference>
<reference evidence="2" key="1">
    <citation type="submission" date="2016-10" db="EMBL/GenBank/DDBJ databases">
        <title>Frankia sp. NRRL B-16386 Genome sequencing.</title>
        <authorList>
            <person name="Ghodhbane-Gtari F."/>
            <person name="Swanson E."/>
            <person name="Gueddou A."/>
            <person name="Hezbri K."/>
            <person name="Ktari K."/>
            <person name="Nouioui I."/>
            <person name="Morris K."/>
            <person name="Simpson S."/>
            <person name="Abebe-Akele F."/>
            <person name="Thomas K."/>
            <person name="Gtari M."/>
            <person name="Tisa L.S."/>
        </authorList>
    </citation>
    <scope>NUCLEOTIDE SEQUENCE [LARGE SCALE GENOMIC DNA]</scope>
    <source>
        <strain evidence="2">NRRL B-16386</strain>
    </source>
</reference>
<evidence type="ECO:0000313" key="1">
    <source>
        <dbReference type="EMBL" id="ONH28992.1"/>
    </source>
</evidence>
<dbReference type="SUPFAM" id="SSF53448">
    <property type="entry name" value="Nucleotide-diphospho-sugar transferases"/>
    <property type="match status" value="1"/>
</dbReference>
<protein>
    <recommendedName>
        <fullName evidence="3">Glycosyl transferase</fullName>
    </recommendedName>
</protein>
<name>A0A1V2I940_9ACTN</name>
<dbReference type="EMBL" id="MOMC01000036">
    <property type="protein sequence ID" value="ONH28992.1"/>
    <property type="molecule type" value="Genomic_DNA"/>
</dbReference>
<dbReference type="InterPro" id="IPR029044">
    <property type="entry name" value="Nucleotide-diphossugar_trans"/>
</dbReference>
<organism evidence="1 2">
    <name type="scientific">Pseudofrankia asymbiotica</name>
    <dbReference type="NCBI Taxonomy" id="1834516"/>
    <lineage>
        <taxon>Bacteria</taxon>
        <taxon>Bacillati</taxon>
        <taxon>Actinomycetota</taxon>
        <taxon>Actinomycetes</taxon>
        <taxon>Frankiales</taxon>
        <taxon>Frankiaceae</taxon>
        <taxon>Pseudofrankia</taxon>
    </lineage>
</organism>
<evidence type="ECO:0008006" key="3">
    <source>
        <dbReference type="Google" id="ProtNLM"/>
    </source>
</evidence>
<sequence>MAGADTVGADTVGADTVGADAAAGPLFDIVVVCNGCTDGTAEVAARFGPAVRVLETDIPSKINALRLGDAATDVFPRIYVDADIEINAVGLRALAAAVGDGGHLAAGPERALNLAGCPWLVRAYYSVWARLPAVSSGLVGRGVVAVSEAGHRRIAVLPNVVNDDLYLHLAFGPDERTVVTAARATIRPPRRVADLLRRRTRASLGNAEQASARPAGETTSASARTVGGLLLSNPRQAPAVAAFLAITAGGRVSARARSRRGTVGWLRDDSSRA</sequence>